<reference evidence="8 9" key="1">
    <citation type="submission" date="2019-03" db="EMBL/GenBank/DDBJ databases">
        <title>Sequencing 25 genomes of Wallemia mellicola.</title>
        <authorList>
            <person name="Gostincar C."/>
        </authorList>
    </citation>
    <scope>NUCLEOTIDE SEQUENCE [LARGE SCALE GENOMIC DNA]</scope>
    <source>
        <strain evidence="3 10">EXF-1262</strain>
        <strain evidence="7 11">EXF-1274</strain>
        <strain evidence="5 8">EXF-1277</strain>
        <strain evidence="2 12">EXF-6152</strain>
        <strain evidence="6 13">EXF-757</strain>
        <strain evidence="4 9">EXF-8738</strain>
    </source>
</reference>
<proteinExistence type="predicted"/>
<evidence type="ECO:0000313" key="9">
    <source>
        <dbReference type="Proteomes" id="UP000305647"/>
    </source>
</evidence>
<dbReference type="EMBL" id="SPRC01000001">
    <property type="protein sequence ID" value="TIB82758.1"/>
    <property type="molecule type" value="Genomic_DNA"/>
</dbReference>
<evidence type="ECO:0000259" key="1">
    <source>
        <dbReference type="Pfam" id="PF00134"/>
    </source>
</evidence>
<evidence type="ECO:0000313" key="4">
    <source>
        <dbReference type="EMBL" id="TIC34702.1"/>
    </source>
</evidence>
<dbReference type="EMBL" id="SPRO01000001">
    <property type="protein sequence ID" value="TIC34702.1"/>
    <property type="molecule type" value="Genomic_DNA"/>
</dbReference>
<dbReference type="Proteomes" id="UP000305362">
    <property type="component" value="Unassembled WGS sequence"/>
</dbReference>
<name>A0A4T0QBX6_9BASI</name>
<protein>
    <recommendedName>
        <fullName evidence="1">Cyclin N-terminal domain-containing protein</fullName>
    </recommendedName>
</protein>
<dbReference type="GO" id="GO:0019901">
    <property type="term" value="F:protein kinase binding"/>
    <property type="evidence" value="ECO:0007669"/>
    <property type="project" value="InterPro"/>
</dbReference>
<dbReference type="InterPro" id="IPR013922">
    <property type="entry name" value="Cyclin_PHO80-like"/>
</dbReference>
<dbReference type="AlphaFoldDB" id="A0A4T0QBX6"/>
<evidence type="ECO:0000313" key="3">
    <source>
        <dbReference type="EMBL" id="TIB99912.1"/>
    </source>
</evidence>
<dbReference type="EMBL" id="SPRX01000029">
    <property type="protein sequence ID" value="TIC64829.1"/>
    <property type="molecule type" value="Genomic_DNA"/>
</dbReference>
<evidence type="ECO:0000313" key="2">
    <source>
        <dbReference type="EMBL" id="TIB82758.1"/>
    </source>
</evidence>
<evidence type="ECO:0000313" key="12">
    <source>
        <dbReference type="Proteomes" id="UP000310685"/>
    </source>
</evidence>
<dbReference type="GO" id="GO:0000307">
    <property type="term" value="C:cyclin-dependent protein kinase holoenzyme complex"/>
    <property type="evidence" value="ECO:0007669"/>
    <property type="project" value="TreeGrafter"/>
</dbReference>
<dbReference type="Proteomes" id="UP000310685">
    <property type="component" value="Unassembled WGS sequence"/>
</dbReference>
<accession>A0A4T0QBX6</accession>
<feature type="domain" description="Cyclin N-terminal" evidence="1">
    <location>
        <begin position="103"/>
        <end position="196"/>
    </location>
</feature>
<dbReference type="EMBL" id="SPRH01000026">
    <property type="protein sequence ID" value="TIB99912.1"/>
    <property type="molecule type" value="Genomic_DNA"/>
</dbReference>
<dbReference type="Proteomes" id="UP000310708">
    <property type="component" value="Unassembled WGS sequence"/>
</dbReference>
<evidence type="ECO:0000313" key="5">
    <source>
        <dbReference type="EMBL" id="TIC61801.1"/>
    </source>
</evidence>
<dbReference type="Proteomes" id="UP000307169">
    <property type="component" value="Unassembled WGS sequence"/>
</dbReference>
<dbReference type="Gene3D" id="1.10.472.10">
    <property type="entry name" value="Cyclin-like"/>
    <property type="match status" value="1"/>
</dbReference>
<evidence type="ECO:0000313" key="7">
    <source>
        <dbReference type="EMBL" id="TIC71206.1"/>
    </source>
</evidence>
<comment type="caution">
    <text evidence="4">The sequence shown here is derived from an EMBL/GenBank/DDBJ whole genome shotgun (WGS) entry which is preliminary data.</text>
</comment>
<dbReference type="InterPro" id="IPR036915">
    <property type="entry name" value="Cyclin-like_sf"/>
</dbReference>
<evidence type="ECO:0000313" key="8">
    <source>
        <dbReference type="Proteomes" id="UP000305362"/>
    </source>
</evidence>
<evidence type="ECO:0000313" key="10">
    <source>
        <dbReference type="Proteomes" id="UP000307169"/>
    </source>
</evidence>
<dbReference type="GO" id="GO:0016538">
    <property type="term" value="F:cyclin-dependent protein serine/threonine kinase regulator activity"/>
    <property type="evidence" value="ECO:0007669"/>
    <property type="project" value="TreeGrafter"/>
</dbReference>
<dbReference type="PANTHER" id="PTHR15615:SF108">
    <property type="entry name" value="PROTEIN CNPPD1"/>
    <property type="match status" value="1"/>
</dbReference>
<evidence type="ECO:0000313" key="11">
    <source>
        <dbReference type="Proteomes" id="UP000309601"/>
    </source>
</evidence>
<dbReference type="Proteomes" id="UP000305647">
    <property type="component" value="Unassembled WGS sequence"/>
</dbReference>
<dbReference type="SUPFAM" id="SSF47954">
    <property type="entry name" value="Cyclin-like"/>
    <property type="match status" value="1"/>
</dbReference>
<sequence>MSGLPIHRPGLEQSDLSVHSKTTINLLSDLDCIPPQQKEFKLIHKQMVSQELQTYCSTSYGSLAAVSGSTKERYQAGKVLARDMANYVISLFDCPVNKSIIPLADFIHYALYRTRLDVSVALSSMILLQRLKSRYPNAKGSSGHRLWLAAIMITNKMFNDDSFTNQSWYIASQEIFSQREVNAVERELFGYLSCDVRVEYQEIVKFTKMFNLWRLKTVESPSLPSSPVVLSTRLNKLNYSNDNTPALSPATTCSSASQTPIQTPTMQHNLINQATNNLHSKKYNII</sequence>
<dbReference type="InterPro" id="IPR006671">
    <property type="entry name" value="Cyclin_N"/>
</dbReference>
<dbReference type="Proteomes" id="UP000309601">
    <property type="component" value="Unassembled WGS sequence"/>
</dbReference>
<dbReference type="EMBL" id="SPRV01000026">
    <property type="protein sequence ID" value="TIC61801.1"/>
    <property type="molecule type" value="Genomic_DNA"/>
</dbReference>
<organism evidence="4 9">
    <name type="scientific">Wallemia mellicola</name>
    <dbReference type="NCBI Taxonomy" id="1708541"/>
    <lineage>
        <taxon>Eukaryota</taxon>
        <taxon>Fungi</taxon>
        <taxon>Dikarya</taxon>
        <taxon>Basidiomycota</taxon>
        <taxon>Wallemiomycotina</taxon>
        <taxon>Wallemiomycetes</taxon>
        <taxon>Wallemiales</taxon>
        <taxon>Wallemiaceae</taxon>
        <taxon>Wallemia</taxon>
    </lineage>
</organism>
<dbReference type="CDD" id="cd20557">
    <property type="entry name" value="CYCLIN_ScPCL1-like"/>
    <property type="match status" value="1"/>
</dbReference>
<dbReference type="PANTHER" id="PTHR15615">
    <property type="match status" value="1"/>
</dbReference>
<dbReference type="Pfam" id="PF00134">
    <property type="entry name" value="Cyclin_N"/>
    <property type="match status" value="1"/>
</dbReference>
<dbReference type="OrthoDB" id="244495at2759"/>
<evidence type="ECO:0000313" key="13">
    <source>
        <dbReference type="Proteomes" id="UP000310708"/>
    </source>
</evidence>
<evidence type="ECO:0000313" key="6">
    <source>
        <dbReference type="EMBL" id="TIC64829.1"/>
    </source>
</evidence>
<gene>
    <name evidence="6" type="ORF">E3Q01_02509</name>
    <name evidence="7" type="ORF">E3Q02_00224</name>
    <name evidence="5" type="ORF">E3Q03_02540</name>
    <name evidence="4" type="ORF">E3Q10_00039</name>
    <name evidence="3" type="ORF">E3Q17_02411</name>
    <name evidence="2" type="ORF">E3Q22_00039</name>
</gene>
<dbReference type="GO" id="GO:0005634">
    <property type="term" value="C:nucleus"/>
    <property type="evidence" value="ECO:0007669"/>
    <property type="project" value="TreeGrafter"/>
</dbReference>
<dbReference type="EMBL" id="SPRW01000001">
    <property type="protein sequence ID" value="TIC71206.1"/>
    <property type="molecule type" value="Genomic_DNA"/>
</dbReference>